<evidence type="ECO:0000256" key="1">
    <source>
        <dbReference type="ARBA" id="ARBA00008226"/>
    </source>
</evidence>
<evidence type="ECO:0000256" key="3">
    <source>
        <dbReference type="ARBA" id="ARBA00022598"/>
    </source>
</evidence>
<keyword evidence="5 9" id="KW-0067">ATP-binding</keyword>
<dbReference type="InterPro" id="IPR045864">
    <property type="entry name" value="aa-tRNA-synth_II/BPL/LPL"/>
</dbReference>
<dbReference type="RefSeq" id="WP_158348982.1">
    <property type="nucleotide sequence ID" value="NZ_LR025085.1"/>
</dbReference>
<comment type="subunit">
    <text evidence="2 9">Tetramer of two alpha and two beta subunits.</text>
</comment>
<dbReference type="GO" id="GO:0004820">
    <property type="term" value="F:glycine-tRNA ligase activity"/>
    <property type="evidence" value="ECO:0007669"/>
    <property type="project" value="UniProtKB-UniRule"/>
</dbReference>
<evidence type="ECO:0000256" key="7">
    <source>
        <dbReference type="ARBA" id="ARBA00023146"/>
    </source>
</evidence>
<dbReference type="Gene3D" id="1.20.58.180">
    <property type="entry name" value="Class II aaRS and biotin synthetases, domain 2"/>
    <property type="match status" value="1"/>
</dbReference>
<dbReference type="AlphaFoldDB" id="A0A3B1E7Q4"/>
<evidence type="ECO:0000256" key="5">
    <source>
        <dbReference type="ARBA" id="ARBA00022840"/>
    </source>
</evidence>
<name>A0A3B1E7Q4_9GAMM</name>
<gene>
    <name evidence="9 10" type="primary">glyQ</name>
    <name evidence="10" type="ORF">BUCINSTRO3249_0093</name>
</gene>
<dbReference type="InterPro" id="IPR006194">
    <property type="entry name" value="Gly-tRNA-synth_heterodimer"/>
</dbReference>
<dbReference type="PANTHER" id="PTHR30075:SF2">
    <property type="entry name" value="GLYCINE--TRNA LIGASE, CHLOROPLASTIC_MITOCHONDRIAL 2"/>
    <property type="match status" value="1"/>
</dbReference>
<evidence type="ECO:0000256" key="9">
    <source>
        <dbReference type="HAMAP-Rule" id="MF_00254"/>
    </source>
</evidence>
<dbReference type="NCBIfam" id="TIGR00388">
    <property type="entry name" value="glyQ"/>
    <property type="match status" value="1"/>
</dbReference>
<dbReference type="GO" id="GO:0005524">
    <property type="term" value="F:ATP binding"/>
    <property type="evidence" value="ECO:0007669"/>
    <property type="project" value="UniProtKB-UniRule"/>
</dbReference>
<dbReference type="NCBIfam" id="NF006827">
    <property type="entry name" value="PRK09348.1"/>
    <property type="match status" value="1"/>
</dbReference>
<organism evidence="10 11">
    <name type="scientific">Buchnera aphidicola</name>
    <name type="common">Cinara strobi</name>
    <dbReference type="NCBI Taxonomy" id="1921549"/>
    <lineage>
        <taxon>Bacteria</taxon>
        <taxon>Pseudomonadati</taxon>
        <taxon>Pseudomonadota</taxon>
        <taxon>Gammaproteobacteria</taxon>
        <taxon>Enterobacterales</taxon>
        <taxon>Erwiniaceae</taxon>
        <taxon>Buchnera</taxon>
    </lineage>
</organism>
<evidence type="ECO:0000256" key="2">
    <source>
        <dbReference type="ARBA" id="ARBA00011209"/>
    </source>
</evidence>
<dbReference type="Pfam" id="PF02091">
    <property type="entry name" value="tRNA-synt_2e"/>
    <property type="match status" value="1"/>
</dbReference>
<dbReference type="EMBL" id="LR025085">
    <property type="protein sequence ID" value="VAX76347.1"/>
    <property type="molecule type" value="Genomic_DNA"/>
</dbReference>
<evidence type="ECO:0000313" key="11">
    <source>
        <dbReference type="Proteomes" id="UP000271849"/>
    </source>
</evidence>
<dbReference type="PANTHER" id="PTHR30075">
    <property type="entry name" value="GLYCYL-TRNA SYNTHETASE"/>
    <property type="match status" value="1"/>
</dbReference>
<keyword evidence="6 9" id="KW-0648">Protein biosynthesis</keyword>
<dbReference type="PROSITE" id="PS50861">
    <property type="entry name" value="AA_TRNA_LIGASE_II_GLYAB"/>
    <property type="match status" value="1"/>
</dbReference>
<dbReference type="EC" id="6.1.1.14" evidence="9"/>
<keyword evidence="4 9" id="KW-0547">Nucleotide-binding</keyword>
<dbReference type="STRING" id="1921549.GCA_900128825_00093"/>
<dbReference type="GO" id="GO:0006426">
    <property type="term" value="P:glycyl-tRNA aminoacylation"/>
    <property type="evidence" value="ECO:0007669"/>
    <property type="project" value="UniProtKB-UniRule"/>
</dbReference>
<dbReference type="Gene3D" id="3.30.930.10">
    <property type="entry name" value="Bira Bifunctional Protein, Domain 2"/>
    <property type="match status" value="1"/>
</dbReference>
<evidence type="ECO:0000313" key="10">
    <source>
        <dbReference type="EMBL" id="VAX76347.1"/>
    </source>
</evidence>
<keyword evidence="7 9" id="KW-0030">Aminoacyl-tRNA synthetase</keyword>
<sequence>MSQITPTFYNIIQNLKNFWNKQKCIILQPLDISVGAGTFHYHTFFNVLRKKPVSIAYVQPSRRPSDGRYTEHPNRLQHYYQFQVIIKPAPKNIQKIYLSSLKKIGIDIKNNDIRFIEDNWKNPTLGASGLGWEIWLNGMEITQITYFQKMGGIHCNESTIEVTYGLERIAMHIQDSKNIYNIIWDKYLDKNITYSDIFLNYEKENSSYNFKFSKTLILLKLFKLHMKESDRLTSLHVPLPIPAYEHMLHSIHYFNLLDCRKKLSTTDRTDYILTIRKKIKKIAIQYIQKTNNE</sequence>
<keyword evidence="3 9" id="KW-0436">Ligase</keyword>
<comment type="similarity">
    <text evidence="1 9">Belongs to the class-II aminoacyl-tRNA synthetase family.</text>
</comment>
<dbReference type="PRINTS" id="PR01044">
    <property type="entry name" value="TRNASYNTHGA"/>
</dbReference>
<reference evidence="11" key="1">
    <citation type="submission" date="2018-09" db="EMBL/GenBank/DDBJ databases">
        <authorList>
            <person name="Manzano-Marin A."/>
            <person name="Manzano-Marin A."/>
        </authorList>
    </citation>
    <scope>NUCLEOTIDE SEQUENCE [LARGE SCALE GENOMIC DNA]</scope>
    <source>
        <strain evidence="11">BuCistrobi</strain>
    </source>
</reference>
<evidence type="ECO:0000256" key="6">
    <source>
        <dbReference type="ARBA" id="ARBA00022917"/>
    </source>
</evidence>
<accession>A0A3B1E7Q4</accession>
<protein>
    <recommendedName>
        <fullName evidence="9">Glycine--tRNA ligase alpha subunit</fullName>
        <ecNumber evidence="9">6.1.1.14</ecNumber>
    </recommendedName>
    <alternativeName>
        <fullName evidence="9">Glycyl-tRNA synthetase alpha subunit</fullName>
        <shortName evidence="9">GlyRS</shortName>
    </alternativeName>
</protein>
<comment type="subcellular location">
    <subcellularLocation>
        <location evidence="9">Cytoplasm</location>
    </subcellularLocation>
</comment>
<dbReference type="SUPFAM" id="SSF55681">
    <property type="entry name" value="Class II aaRS and biotin synthetases"/>
    <property type="match status" value="1"/>
</dbReference>
<dbReference type="OrthoDB" id="9802183at2"/>
<keyword evidence="9" id="KW-0963">Cytoplasm</keyword>
<dbReference type="Proteomes" id="UP000271849">
    <property type="component" value="Chromosome"/>
</dbReference>
<comment type="catalytic activity">
    <reaction evidence="8 9">
        <text>tRNA(Gly) + glycine + ATP = glycyl-tRNA(Gly) + AMP + diphosphate</text>
        <dbReference type="Rhea" id="RHEA:16013"/>
        <dbReference type="Rhea" id="RHEA-COMP:9664"/>
        <dbReference type="Rhea" id="RHEA-COMP:9683"/>
        <dbReference type="ChEBI" id="CHEBI:30616"/>
        <dbReference type="ChEBI" id="CHEBI:33019"/>
        <dbReference type="ChEBI" id="CHEBI:57305"/>
        <dbReference type="ChEBI" id="CHEBI:78442"/>
        <dbReference type="ChEBI" id="CHEBI:78522"/>
        <dbReference type="ChEBI" id="CHEBI:456215"/>
        <dbReference type="EC" id="6.1.1.14"/>
    </reaction>
</comment>
<dbReference type="HAMAP" id="MF_00254">
    <property type="entry name" value="Gly_tRNA_synth_alpha"/>
    <property type="match status" value="1"/>
</dbReference>
<evidence type="ECO:0000256" key="8">
    <source>
        <dbReference type="ARBA" id="ARBA00047937"/>
    </source>
</evidence>
<dbReference type="GO" id="GO:0005829">
    <property type="term" value="C:cytosol"/>
    <property type="evidence" value="ECO:0007669"/>
    <property type="project" value="TreeGrafter"/>
</dbReference>
<evidence type="ECO:0000256" key="4">
    <source>
        <dbReference type="ARBA" id="ARBA00022741"/>
    </source>
</evidence>
<dbReference type="InterPro" id="IPR002310">
    <property type="entry name" value="Gly-tRNA_ligase_asu"/>
</dbReference>
<proteinExistence type="inferred from homology"/>